<name>A0A2N3IEW9_9BACT</name>
<keyword evidence="2" id="KW-0012">Acyltransferase</keyword>
<dbReference type="PANTHER" id="PTHR12283">
    <property type="entry name" value="GLUTAMINYL-PEPTIDE CYCLOTRANSFERASE"/>
    <property type="match status" value="1"/>
</dbReference>
<proteinExistence type="predicted"/>
<dbReference type="EMBL" id="NKXO01000022">
    <property type="protein sequence ID" value="PKQ68872.1"/>
    <property type="molecule type" value="Genomic_DNA"/>
</dbReference>
<dbReference type="Pfam" id="PF04389">
    <property type="entry name" value="Peptidase_M28"/>
    <property type="match status" value="1"/>
</dbReference>
<evidence type="ECO:0000256" key="3">
    <source>
        <dbReference type="SAM" id="MobiDB-lite"/>
    </source>
</evidence>
<feature type="region of interest" description="Disordered" evidence="3">
    <location>
        <begin position="24"/>
        <end position="46"/>
    </location>
</feature>
<dbReference type="Gene3D" id="3.40.630.10">
    <property type="entry name" value="Zn peptidases"/>
    <property type="match status" value="1"/>
</dbReference>
<keyword evidence="4" id="KW-0732">Signal</keyword>
<dbReference type="OrthoDB" id="9773494at2"/>
<gene>
    <name evidence="6" type="ORF">Rain11_1527</name>
</gene>
<evidence type="ECO:0000259" key="5">
    <source>
        <dbReference type="Pfam" id="PF04389"/>
    </source>
</evidence>
<dbReference type="SUPFAM" id="SSF53187">
    <property type="entry name" value="Zn-dependent exopeptidases"/>
    <property type="match status" value="1"/>
</dbReference>
<keyword evidence="7" id="KW-1185">Reference proteome</keyword>
<dbReference type="Proteomes" id="UP000233387">
    <property type="component" value="Unassembled WGS sequence"/>
</dbReference>
<reference evidence="6 7" key="1">
    <citation type="submission" date="2017-06" db="EMBL/GenBank/DDBJ databases">
        <title>Raineya orbicola gen. nov., sp. nov. a slightly thermophilic bacterium of the phylum Bacteroidetes and the description of Raineyaceae fam. nov.</title>
        <authorList>
            <person name="Albuquerque L."/>
            <person name="Polonia A.R.M."/>
            <person name="Barroso C."/>
            <person name="Froufe H.J.C."/>
            <person name="Lage O."/>
            <person name="Lobo-Da-Cunha A."/>
            <person name="Egas C."/>
            <person name="Da Costa M.S."/>
        </authorList>
    </citation>
    <scope>NUCLEOTIDE SEQUENCE [LARGE SCALE GENOMIC DNA]</scope>
    <source>
        <strain evidence="6 7">SPSPC-11</strain>
    </source>
</reference>
<feature type="domain" description="Peptidase M28" evidence="5">
    <location>
        <begin position="111"/>
        <end position="335"/>
    </location>
</feature>
<dbReference type="GO" id="GO:0016603">
    <property type="term" value="F:glutaminyl-peptide cyclotransferase activity"/>
    <property type="evidence" value="ECO:0007669"/>
    <property type="project" value="TreeGrafter"/>
</dbReference>
<organism evidence="6 7">
    <name type="scientific">Raineya orbicola</name>
    <dbReference type="NCBI Taxonomy" id="2016530"/>
    <lineage>
        <taxon>Bacteria</taxon>
        <taxon>Pseudomonadati</taxon>
        <taxon>Bacteroidota</taxon>
        <taxon>Cytophagia</taxon>
        <taxon>Cytophagales</taxon>
        <taxon>Raineyaceae</taxon>
        <taxon>Raineya</taxon>
    </lineage>
</organism>
<feature type="chain" id="PRO_5015001415" evidence="4">
    <location>
        <begin position="20"/>
        <end position="342"/>
    </location>
</feature>
<comment type="caution">
    <text evidence="6">The sequence shown here is derived from an EMBL/GenBank/DDBJ whole genome shotgun (WGS) entry which is preliminary data.</text>
</comment>
<accession>A0A2N3IEW9</accession>
<keyword evidence="1" id="KW-0808">Transferase</keyword>
<dbReference type="AlphaFoldDB" id="A0A2N3IEW9"/>
<dbReference type="PANTHER" id="PTHR12283:SF6">
    <property type="entry name" value="GLUTAMINYL-PEPTIDE CYCLOTRANSFERASE-RELATED"/>
    <property type="match status" value="1"/>
</dbReference>
<evidence type="ECO:0000256" key="2">
    <source>
        <dbReference type="ARBA" id="ARBA00023315"/>
    </source>
</evidence>
<evidence type="ECO:0000256" key="4">
    <source>
        <dbReference type="SAM" id="SignalP"/>
    </source>
</evidence>
<evidence type="ECO:0000313" key="7">
    <source>
        <dbReference type="Proteomes" id="UP000233387"/>
    </source>
</evidence>
<dbReference type="InterPro" id="IPR040234">
    <property type="entry name" value="QC/QCL"/>
</dbReference>
<evidence type="ECO:0000313" key="6">
    <source>
        <dbReference type="EMBL" id="PKQ68872.1"/>
    </source>
</evidence>
<protein>
    <submittedName>
        <fullName evidence="6">Peptidase family M28</fullName>
    </submittedName>
</protein>
<dbReference type="InterPro" id="IPR007484">
    <property type="entry name" value="Peptidase_M28"/>
</dbReference>
<feature type="signal peptide" evidence="4">
    <location>
        <begin position="1"/>
        <end position="19"/>
    </location>
</feature>
<evidence type="ECO:0000256" key="1">
    <source>
        <dbReference type="ARBA" id="ARBA00022679"/>
    </source>
</evidence>
<dbReference type="GO" id="GO:0008270">
    <property type="term" value="F:zinc ion binding"/>
    <property type="evidence" value="ECO:0007669"/>
    <property type="project" value="TreeGrafter"/>
</dbReference>
<dbReference type="RefSeq" id="WP_101358797.1">
    <property type="nucleotide sequence ID" value="NZ_NKXO01000022.1"/>
</dbReference>
<feature type="compositionally biased region" description="Low complexity" evidence="3">
    <location>
        <begin position="24"/>
        <end position="40"/>
    </location>
</feature>
<sequence length="342" mass="38606">MLKKTFSAFLLLISLWSCTNTNSNTENANENNSNNPPQNTKPSVKAPEFNADSAFVYIEKQLAFGPRVPNSEAHRQCADYLVKTLQKLGATTQVQEFQATSFDKKTWNGKNIIGSINPQATKRILLAAHWDSRRFSDKEKDTTLHKKPIDAADDGASGVAVILEILRTIQNSPEKPQIGIDVLFFDLEDDGTPEGYKEEDHSNSTWCLGSQHWSKNKHNPNYSAYFGILLDMVGAKGAKFYQEPFSLQYAESIVQEVWQTAQRLGYGNFFINQKTPMQGGIMDDHFYVNRDAKIPMIDIINYENAFPAHHHTQADNIQIIDKNTLKSVGQTLLQVLYNQTLQ</sequence>